<comment type="similarity">
    <text evidence="1">Belongs to the Nudix hydrolase family.</text>
</comment>
<keyword evidence="8" id="KW-1185">Reference proteome</keyword>
<dbReference type="Pfam" id="PF00293">
    <property type="entry name" value="NUDIX"/>
    <property type="match status" value="1"/>
</dbReference>
<dbReference type="FunFam" id="3.90.79.10:FF:000015">
    <property type="entry name" value="Nudix hydrolase 8"/>
    <property type="match status" value="1"/>
</dbReference>
<dbReference type="GO" id="GO:0035529">
    <property type="term" value="F:NADH pyrophosphatase activity"/>
    <property type="evidence" value="ECO:0007669"/>
    <property type="project" value="TreeGrafter"/>
</dbReference>
<gene>
    <name evidence="7" type="ORF">VFH_II064560</name>
</gene>
<dbReference type="GO" id="GO:0047631">
    <property type="term" value="F:ADP-ribose diphosphatase activity"/>
    <property type="evidence" value="ECO:0007669"/>
    <property type="project" value="TreeGrafter"/>
</dbReference>
<evidence type="ECO:0000256" key="1">
    <source>
        <dbReference type="ARBA" id="ARBA00005582"/>
    </source>
</evidence>
<dbReference type="CDD" id="cd04670">
    <property type="entry name" value="NUDIX_ASFGF2_Nudt6"/>
    <property type="match status" value="1"/>
</dbReference>
<evidence type="ECO:0000259" key="6">
    <source>
        <dbReference type="PROSITE" id="PS51462"/>
    </source>
</evidence>
<feature type="compositionally biased region" description="Acidic residues" evidence="4">
    <location>
        <begin position="44"/>
        <end position="53"/>
    </location>
</feature>
<dbReference type="FunFam" id="3.40.630.30:FF:000016">
    <property type="entry name" value="nudix hydrolase 2"/>
    <property type="match status" value="1"/>
</dbReference>
<dbReference type="SUPFAM" id="SSF55811">
    <property type="entry name" value="Nudix"/>
    <property type="match status" value="1"/>
</dbReference>
<dbReference type="Proteomes" id="UP001157006">
    <property type="component" value="Chromosome 2"/>
</dbReference>
<dbReference type="GO" id="GO:0046872">
    <property type="term" value="F:metal ion binding"/>
    <property type="evidence" value="ECO:0007669"/>
    <property type="project" value="UniProtKB-KW"/>
</dbReference>
<evidence type="ECO:0000256" key="3">
    <source>
        <dbReference type="ARBA" id="ARBA00022801"/>
    </source>
</evidence>
<reference evidence="7 8" key="1">
    <citation type="submission" date="2023-01" db="EMBL/GenBank/DDBJ databases">
        <authorList>
            <person name="Kreplak J."/>
        </authorList>
    </citation>
    <scope>NUCLEOTIDE SEQUENCE [LARGE SCALE GENOMIC DNA]</scope>
</reference>
<protein>
    <recommendedName>
        <fullName evidence="6">Nudix hydrolase domain-containing protein</fullName>
    </recommendedName>
</protein>
<dbReference type="InterPro" id="IPR015797">
    <property type="entry name" value="NUDIX_hydrolase-like_dom_sf"/>
</dbReference>
<dbReference type="EMBL" id="OX451737">
    <property type="protein sequence ID" value="CAI8597075.1"/>
    <property type="molecule type" value="Genomic_DNA"/>
</dbReference>
<dbReference type="Pfam" id="PF18290">
    <property type="entry name" value="Nudix_hydro"/>
    <property type="match status" value="1"/>
</dbReference>
<evidence type="ECO:0000256" key="4">
    <source>
        <dbReference type="SAM" id="MobiDB-lite"/>
    </source>
</evidence>
<accession>A0AAV0ZL39</accession>
<sequence length="402" mass="44890">MPTAKLFISLLCFSLLTLSVTARPYVLVLSQEDFKDEPPSDPDSSPEWDEFGDFDSHKSEEDLDPGSWRQIFEPTSTQPQPQPQSDTEALYYSVVTKLMTGDARLIEEGSGEIETAAESGYPATQSVLGLDNWSVKKNKEDKFGGVILTVQNPMDSDSFASKLEHSMSLWTQQGKKGIWINLPLQHSNLVHSAVKAGFRYHHAESDYLMLVYWIPHTPDSIPANALHRLGVGAFVVNNKREVLVVQETSGRFGGTGVWKMPTGAVNEGEDICDAVIREVKEETGVETEFVEVLAFRQSHKSFFQKSDLFFVCMLQPQSFDIQSQASEIEATKWMPVEDYAAQPFVQENELFDFIAKICLSKLNDNYTGFSNVPTTTSSGKKTYLYLNNDAIGSHLLASKEQA</sequence>
<dbReference type="InterPro" id="IPR020084">
    <property type="entry name" value="NUDIX_hydrolase_CS"/>
</dbReference>
<dbReference type="Gene3D" id="3.40.630.30">
    <property type="match status" value="1"/>
</dbReference>
<dbReference type="AlphaFoldDB" id="A0AAV0ZL39"/>
<dbReference type="PANTHER" id="PTHR13994">
    <property type="entry name" value="NUDIX HYDROLASE RELATED"/>
    <property type="match status" value="1"/>
</dbReference>
<keyword evidence="3" id="KW-0378">Hydrolase</keyword>
<dbReference type="InterPro" id="IPR000086">
    <property type="entry name" value="NUDIX_hydrolase_dom"/>
</dbReference>
<dbReference type="InterPro" id="IPR003293">
    <property type="entry name" value="Nudix_hydrolase6-like"/>
</dbReference>
<evidence type="ECO:0000313" key="7">
    <source>
        <dbReference type="EMBL" id="CAI8597075.1"/>
    </source>
</evidence>
<name>A0AAV0ZL39_VICFA</name>
<feature type="signal peptide" evidence="5">
    <location>
        <begin position="1"/>
        <end position="22"/>
    </location>
</feature>
<dbReference type="PRINTS" id="PR01356">
    <property type="entry name" value="GFGPROTEIN"/>
</dbReference>
<evidence type="ECO:0000256" key="5">
    <source>
        <dbReference type="SAM" id="SignalP"/>
    </source>
</evidence>
<dbReference type="PROSITE" id="PS51462">
    <property type="entry name" value="NUDIX"/>
    <property type="match status" value="1"/>
</dbReference>
<feature type="chain" id="PRO_5043381881" description="Nudix hydrolase domain-containing protein" evidence="5">
    <location>
        <begin position="23"/>
        <end position="402"/>
    </location>
</feature>
<keyword evidence="2" id="KW-0479">Metal-binding</keyword>
<proteinExistence type="inferred from homology"/>
<evidence type="ECO:0000256" key="2">
    <source>
        <dbReference type="ARBA" id="ARBA00022723"/>
    </source>
</evidence>
<feature type="domain" description="Nudix hydrolase" evidence="6">
    <location>
        <begin position="226"/>
        <end position="358"/>
    </location>
</feature>
<dbReference type="InterPro" id="IPR040618">
    <property type="entry name" value="Pre-Nudix"/>
</dbReference>
<feature type="region of interest" description="Disordered" evidence="4">
    <location>
        <begin position="33"/>
        <end position="66"/>
    </location>
</feature>
<dbReference type="GO" id="GO:0051287">
    <property type="term" value="F:NAD binding"/>
    <property type="evidence" value="ECO:0007669"/>
    <property type="project" value="TreeGrafter"/>
</dbReference>
<keyword evidence="5" id="KW-0732">Signal</keyword>
<dbReference type="PANTHER" id="PTHR13994:SF26">
    <property type="entry name" value="NUDIX HYDROLASE 5-RELATED"/>
    <property type="match status" value="1"/>
</dbReference>
<dbReference type="Gene3D" id="3.90.79.10">
    <property type="entry name" value="Nucleoside Triphosphate Pyrophosphohydrolase"/>
    <property type="match status" value="1"/>
</dbReference>
<organism evidence="7 8">
    <name type="scientific">Vicia faba</name>
    <name type="common">Broad bean</name>
    <name type="synonym">Faba vulgaris</name>
    <dbReference type="NCBI Taxonomy" id="3906"/>
    <lineage>
        <taxon>Eukaryota</taxon>
        <taxon>Viridiplantae</taxon>
        <taxon>Streptophyta</taxon>
        <taxon>Embryophyta</taxon>
        <taxon>Tracheophyta</taxon>
        <taxon>Spermatophyta</taxon>
        <taxon>Magnoliopsida</taxon>
        <taxon>eudicotyledons</taxon>
        <taxon>Gunneridae</taxon>
        <taxon>Pentapetalae</taxon>
        <taxon>rosids</taxon>
        <taxon>fabids</taxon>
        <taxon>Fabales</taxon>
        <taxon>Fabaceae</taxon>
        <taxon>Papilionoideae</taxon>
        <taxon>50 kb inversion clade</taxon>
        <taxon>NPAAA clade</taxon>
        <taxon>Hologalegina</taxon>
        <taxon>IRL clade</taxon>
        <taxon>Fabeae</taxon>
        <taxon>Vicia</taxon>
    </lineage>
</organism>
<dbReference type="PROSITE" id="PS00893">
    <property type="entry name" value="NUDIX_BOX"/>
    <property type="match status" value="1"/>
</dbReference>
<evidence type="ECO:0000313" key="8">
    <source>
        <dbReference type="Proteomes" id="UP001157006"/>
    </source>
</evidence>